<reference evidence="2" key="1">
    <citation type="submission" date="2023-06" db="EMBL/GenBank/DDBJ databases">
        <authorList>
            <person name="Noh H."/>
        </authorList>
    </citation>
    <scope>NUCLEOTIDE SEQUENCE</scope>
    <source>
        <strain evidence="2">DUCC20226</strain>
    </source>
</reference>
<evidence type="ECO:0000256" key="1">
    <source>
        <dbReference type="SAM" id="MobiDB-lite"/>
    </source>
</evidence>
<comment type="caution">
    <text evidence="2">The sequence shown here is derived from an EMBL/GenBank/DDBJ whole genome shotgun (WGS) entry which is preliminary data.</text>
</comment>
<proteinExistence type="predicted"/>
<feature type="region of interest" description="Disordered" evidence="1">
    <location>
        <begin position="249"/>
        <end position="270"/>
    </location>
</feature>
<accession>A0AAD9SF00</accession>
<name>A0AAD9SF00_PHOAM</name>
<dbReference type="AlphaFoldDB" id="A0AAD9SF00"/>
<dbReference type="Proteomes" id="UP001265746">
    <property type="component" value="Unassembled WGS sequence"/>
</dbReference>
<organism evidence="2 3">
    <name type="scientific">Phomopsis amygdali</name>
    <name type="common">Fusicoccum amygdali</name>
    <dbReference type="NCBI Taxonomy" id="1214568"/>
    <lineage>
        <taxon>Eukaryota</taxon>
        <taxon>Fungi</taxon>
        <taxon>Dikarya</taxon>
        <taxon>Ascomycota</taxon>
        <taxon>Pezizomycotina</taxon>
        <taxon>Sordariomycetes</taxon>
        <taxon>Sordariomycetidae</taxon>
        <taxon>Diaporthales</taxon>
        <taxon>Diaporthaceae</taxon>
        <taxon>Diaporthe</taxon>
    </lineage>
</organism>
<evidence type="ECO:0000313" key="3">
    <source>
        <dbReference type="Proteomes" id="UP001265746"/>
    </source>
</evidence>
<sequence length="330" mass="38201">MADSIDTSGKSSIEILKGERHDMIAQAIFNILSTEIAQSTFAQIVDGLPLPSVLEDTYGGSDLEPDHPLFSHESLCPGVLQKTKELLEKFEVKNLKFDTSAHQPGSSSFKARVFELIAVAVHKIAKWLYRLDSKGHQDETIETWVPPKNKDWAWWWDHHPRGPYPTLFKHRYYFDYEKYPDGVADMVGYWAEMRVLGGVILFDRKTKPPSDAVFIHPDREAVTYRIRELTEEQKTDLIMFLLTSSSERGSPQCPLPITPNESNTHRIDPEEPISWTGVYRDIWEREPHPDELGDGRCRDVWCKGDEVNFLTFEAYQEARGRYFSRYDRYP</sequence>
<keyword evidence="3" id="KW-1185">Reference proteome</keyword>
<dbReference type="EMBL" id="JAUJFL010000003">
    <property type="protein sequence ID" value="KAK2606931.1"/>
    <property type="molecule type" value="Genomic_DNA"/>
</dbReference>
<gene>
    <name evidence="2" type="ORF">N8I77_005650</name>
</gene>
<protein>
    <submittedName>
        <fullName evidence="2">Uncharacterized protein</fullName>
    </submittedName>
</protein>
<evidence type="ECO:0000313" key="2">
    <source>
        <dbReference type="EMBL" id="KAK2606931.1"/>
    </source>
</evidence>